<dbReference type="Proteomes" id="UP000215188">
    <property type="component" value="Unassembled WGS sequence"/>
</dbReference>
<comment type="caution">
    <text evidence="6">The sequence shown here is derived from an EMBL/GenBank/DDBJ whole genome shotgun (WGS) entry which is preliminary data.</text>
</comment>
<evidence type="ECO:0000256" key="2">
    <source>
        <dbReference type="ARBA" id="ARBA00022676"/>
    </source>
</evidence>
<gene>
    <name evidence="6" type="ORF">AOC33_06840</name>
</gene>
<dbReference type="SUPFAM" id="SSF53448">
    <property type="entry name" value="Nucleotide-diphospho-sugar transferases"/>
    <property type="match status" value="1"/>
</dbReference>
<accession>A0A229FT16</accession>
<dbReference type="AlphaFoldDB" id="A0A229FT16"/>
<evidence type="ECO:0000313" key="6">
    <source>
        <dbReference type="EMBL" id="OXL15023.1"/>
    </source>
</evidence>
<dbReference type="EMBL" id="NJGG01000002">
    <property type="protein sequence ID" value="OXL15023.1"/>
    <property type="molecule type" value="Genomic_DNA"/>
</dbReference>
<keyword evidence="4" id="KW-0812">Transmembrane</keyword>
<feature type="transmembrane region" description="Helical" evidence="4">
    <location>
        <begin position="326"/>
        <end position="350"/>
    </location>
</feature>
<comment type="similarity">
    <text evidence="1">Belongs to the glycosyltransferase 2 family.</text>
</comment>
<feature type="transmembrane region" description="Helical" evidence="4">
    <location>
        <begin position="12"/>
        <end position="31"/>
    </location>
</feature>
<sequence length="433" mass="49507">MYLKVNTKFQLALTIATLWGIFSIWAAQFWFADLSAIIGWFLAGFLILFIAVVPGFINAFMVVSLMMDKRPVRKHLDSYPPITILIAAYNEEAVIPDTFESIAKQNYPGVLEVILIDDGSKDQTLAVCNQLTSKYPWLRCIQQETNQGKSEALNRALAMASHELIITLDADSYLYKDALVRIVERFHSDPANTCAVAGTIMVHNSRQNWITQSQEWDYFQGIATVKRVQSLNQGTLVAQGAFSLYKKSIVLELGGWPKTVGEDIVLTWAMLEKDYRVGYCEDAIAFTIVPSTVSGFIRQRQRWARGMIEAFKYHPKVLFRKRLSTFFIWWDLLFPAMDVAFTFGFLPGLVLAMFGYFWIVGPMTLILLPMALIMNSVMYRIEEKMFSEQHLHVRRNTLGFFLYMLPYSCILQPAAVWGYITEIFGTKKSWGTK</sequence>
<evidence type="ECO:0000256" key="1">
    <source>
        <dbReference type="ARBA" id="ARBA00006739"/>
    </source>
</evidence>
<keyword evidence="3 6" id="KW-0808">Transferase</keyword>
<dbReference type="GO" id="GO:0016757">
    <property type="term" value="F:glycosyltransferase activity"/>
    <property type="evidence" value="ECO:0007669"/>
    <property type="project" value="UniProtKB-KW"/>
</dbReference>
<evidence type="ECO:0000259" key="5">
    <source>
        <dbReference type="Pfam" id="PF00535"/>
    </source>
</evidence>
<proteinExistence type="inferred from homology"/>
<dbReference type="Pfam" id="PF00535">
    <property type="entry name" value="Glycos_transf_2"/>
    <property type="match status" value="1"/>
</dbReference>
<organism evidence="6 7">
    <name type="scientific">Polynucleobacter cosmopolitanus</name>
    <dbReference type="NCBI Taxonomy" id="351345"/>
    <lineage>
        <taxon>Bacteria</taxon>
        <taxon>Pseudomonadati</taxon>
        <taxon>Pseudomonadota</taxon>
        <taxon>Betaproteobacteria</taxon>
        <taxon>Burkholderiales</taxon>
        <taxon>Burkholderiaceae</taxon>
        <taxon>Polynucleobacter</taxon>
    </lineage>
</organism>
<name>A0A229FT16_9BURK</name>
<keyword evidence="2" id="KW-0328">Glycosyltransferase</keyword>
<feature type="transmembrane region" description="Helical" evidence="4">
    <location>
        <begin position="356"/>
        <end position="379"/>
    </location>
</feature>
<dbReference type="CDD" id="cd06423">
    <property type="entry name" value="CESA_like"/>
    <property type="match status" value="1"/>
</dbReference>
<keyword evidence="7" id="KW-1185">Reference proteome</keyword>
<dbReference type="InterPro" id="IPR001173">
    <property type="entry name" value="Glyco_trans_2-like"/>
</dbReference>
<dbReference type="Gene3D" id="3.90.550.10">
    <property type="entry name" value="Spore Coat Polysaccharide Biosynthesis Protein SpsA, Chain A"/>
    <property type="match status" value="1"/>
</dbReference>
<feature type="domain" description="Glycosyltransferase 2-like" evidence="5">
    <location>
        <begin position="83"/>
        <end position="252"/>
    </location>
</feature>
<keyword evidence="4" id="KW-0472">Membrane</keyword>
<protein>
    <submittedName>
        <fullName evidence="6">Glycosyl transferase family 2</fullName>
    </submittedName>
</protein>
<dbReference type="PANTHER" id="PTHR43630:SF1">
    <property type="entry name" value="POLY-BETA-1,6-N-ACETYL-D-GLUCOSAMINE SYNTHASE"/>
    <property type="match status" value="1"/>
</dbReference>
<feature type="transmembrane region" description="Helical" evidence="4">
    <location>
        <begin position="37"/>
        <end position="65"/>
    </location>
</feature>
<reference evidence="6 7" key="1">
    <citation type="submission" date="2017-06" db="EMBL/GenBank/DDBJ databases">
        <title>Reclassification of a Polynucleobacter cosmopolitanus strain isolated from tropical Lake Victoria as Polynucleobacter victoriensis comb. nov.</title>
        <authorList>
            <person name="Hahn M.W."/>
        </authorList>
    </citation>
    <scope>NUCLEOTIDE SEQUENCE [LARGE SCALE GENOMIC DNA]</scope>
    <source>
        <strain evidence="6 7">MWH-MoIso2</strain>
    </source>
</reference>
<evidence type="ECO:0000256" key="3">
    <source>
        <dbReference type="ARBA" id="ARBA00022679"/>
    </source>
</evidence>
<evidence type="ECO:0000256" key="4">
    <source>
        <dbReference type="SAM" id="Phobius"/>
    </source>
</evidence>
<dbReference type="PANTHER" id="PTHR43630">
    <property type="entry name" value="POLY-BETA-1,6-N-ACETYL-D-GLUCOSAMINE SYNTHASE"/>
    <property type="match status" value="1"/>
</dbReference>
<dbReference type="RefSeq" id="WP_089516079.1">
    <property type="nucleotide sequence ID" value="NZ_NJGG01000002.1"/>
</dbReference>
<keyword evidence="4" id="KW-1133">Transmembrane helix</keyword>
<dbReference type="InterPro" id="IPR029044">
    <property type="entry name" value="Nucleotide-diphossugar_trans"/>
</dbReference>
<dbReference type="OrthoDB" id="9766299at2"/>
<evidence type="ECO:0000313" key="7">
    <source>
        <dbReference type="Proteomes" id="UP000215188"/>
    </source>
</evidence>
<feature type="transmembrane region" description="Helical" evidence="4">
    <location>
        <begin position="400"/>
        <end position="420"/>
    </location>
</feature>